<evidence type="ECO:0000313" key="3">
    <source>
        <dbReference type="EMBL" id="KAA9005623.1"/>
    </source>
</evidence>
<dbReference type="InterPro" id="IPR036429">
    <property type="entry name" value="SpoA-like_sf"/>
</dbReference>
<feature type="region of interest" description="Disordered" evidence="1">
    <location>
        <begin position="282"/>
        <end position="360"/>
    </location>
</feature>
<reference evidence="3 4" key="1">
    <citation type="submission" date="2019-09" db="EMBL/GenBank/DDBJ databases">
        <authorList>
            <person name="Park J.-S."/>
            <person name="Choi H.-J."/>
        </authorList>
    </citation>
    <scope>NUCLEOTIDE SEQUENCE [LARGE SCALE GENOMIC DNA]</scope>
    <source>
        <strain evidence="3 4">176SS1-4</strain>
    </source>
</reference>
<keyword evidence="4" id="KW-1185">Reference proteome</keyword>
<dbReference type="AlphaFoldDB" id="A0A5J5GCJ2"/>
<evidence type="ECO:0000259" key="2">
    <source>
        <dbReference type="Pfam" id="PF01052"/>
    </source>
</evidence>
<name>A0A5J5GCJ2_9RHOB</name>
<dbReference type="SUPFAM" id="SSF101801">
    <property type="entry name" value="Surface presentation of antigens (SPOA)"/>
    <property type="match status" value="1"/>
</dbReference>
<dbReference type="RefSeq" id="WP_150446529.1">
    <property type="nucleotide sequence ID" value="NZ_VYQE01000006.1"/>
</dbReference>
<proteinExistence type="predicted"/>
<accession>A0A5J5GCJ2</accession>
<sequence>MTDQDIRTVLARMARAGEGGGPVGAVTPARALRLAVARAVESVAGVEVSVGAVSEEVLDLDSLVADRTGAELILCLDGPAGLDGIAAIDGELRAALVEAQTMGRLSASPAPERPVSVADAALARPVIDAILGELLVAAAPTALAGWTEGLRAGARMESPRAVGLRLAEGSYRTVRLTVDLGVAEREGHLTLALPPERGEPNEEDEGGWSDRMEEAVLGAPAALTAVLHRMPISYERLAALRQGALLPLEGVTVSSVRLEGPGGRLAARGRLGRVSGLKAVRVETPPPPELEDAEPGLSLPGAMETGDVEAAWEPPGDPPGEEELPAMSLDGDADPGGDFEPGEMSVGDFSFDEDAGDAAE</sequence>
<dbReference type="Proteomes" id="UP000326554">
    <property type="component" value="Unassembled WGS sequence"/>
</dbReference>
<feature type="compositionally biased region" description="Acidic residues" evidence="1">
    <location>
        <begin position="331"/>
        <end position="341"/>
    </location>
</feature>
<evidence type="ECO:0000256" key="1">
    <source>
        <dbReference type="SAM" id="MobiDB-lite"/>
    </source>
</evidence>
<feature type="domain" description="Flagellar motor switch protein FliN-like C-terminal" evidence="2">
    <location>
        <begin position="215"/>
        <end position="283"/>
    </location>
</feature>
<protein>
    <recommendedName>
        <fullName evidence="2">Flagellar motor switch protein FliN-like C-terminal domain-containing protein</fullName>
    </recommendedName>
</protein>
<evidence type="ECO:0000313" key="4">
    <source>
        <dbReference type="Proteomes" id="UP000326554"/>
    </source>
</evidence>
<dbReference type="Pfam" id="PF01052">
    <property type="entry name" value="FliMN_C"/>
    <property type="match status" value="1"/>
</dbReference>
<organism evidence="3 4">
    <name type="scientific">Histidinibacterium aquaticum</name>
    <dbReference type="NCBI Taxonomy" id="2613962"/>
    <lineage>
        <taxon>Bacteria</taxon>
        <taxon>Pseudomonadati</taxon>
        <taxon>Pseudomonadota</taxon>
        <taxon>Alphaproteobacteria</taxon>
        <taxon>Rhodobacterales</taxon>
        <taxon>Paracoccaceae</taxon>
        <taxon>Histidinibacterium</taxon>
    </lineage>
</organism>
<dbReference type="EMBL" id="VYQE01000006">
    <property type="protein sequence ID" value="KAA9005623.1"/>
    <property type="molecule type" value="Genomic_DNA"/>
</dbReference>
<feature type="compositionally biased region" description="Acidic residues" evidence="1">
    <location>
        <begin position="350"/>
        <end position="360"/>
    </location>
</feature>
<dbReference type="InterPro" id="IPR001543">
    <property type="entry name" value="FliN-like_C"/>
</dbReference>
<comment type="caution">
    <text evidence="3">The sequence shown here is derived from an EMBL/GenBank/DDBJ whole genome shotgun (WGS) entry which is preliminary data.</text>
</comment>
<gene>
    <name evidence="3" type="ORF">F3S47_17110</name>
</gene>
<dbReference type="Gene3D" id="2.30.330.10">
    <property type="entry name" value="SpoA-like"/>
    <property type="match status" value="1"/>
</dbReference>